<reference evidence="2" key="1">
    <citation type="journal article" date="2023" name="Hortic. Res.">
        <title>A chromosome-level phased genome enabling allele-level studies in sweet orange: a case study on citrus Huanglongbing tolerance.</title>
        <authorList>
            <person name="Wu B."/>
            <person name="Yu Q."/>
            <person name="Deng Z."/>
            <person name="Duan Y."/>
            <person name="Luo F."/>
            <person name="Gmitter F. Jr."/>
        </authorList>
    </citation>
    <scope>NUCLEOTIDE SEQUENCE [LARGE SCALE GENOMIC DNA]</scope>
    <source>
        <strain evidence="2">cv. Valencia</strain>
    </source>
</reference>
<dbReference type="Proteomes" id="UP000829398">
    <property type="component" value="Chromosome 7"/>
</dbReference>
<protein>
    <submittedName>
        <fullName evidence="1">Uncharacterized protein</fullName>
    </submittedName>
</protein>
<evidence type="ECO:0000313" key="2">
    <source>
        <dbReference type="Proteomes" id="UP000829398"/>
    </source>
</evidence>
<sequence length="446" mass="48563">MHLPSVLQLFSALSLRLWCTTTTTIINANETDRLALLAIKSQLHDPLEVTSSLTNSVNLCEWTGVTCGHRHQRVTKSDLGNQSIGDLSSPYIVILSFLRFINIADNGVQGEIPNELGTIPTNLSLRSKLMLFFAHRNILAGEIPAEIGNLFKLEKLSFSVIKLTGQLPASIQNLSSHLEADLNRNNFGGKIPESPDQLRSLFYLKIGGNQFSGTILVSLSSLKSIEEVDLSSNNLSGQLPRLFVNFSFLVLLNLSYNHFDGEIKKSHSTQTGDSGDNIVFGHSRRRSSAHESSDWLPMAQQFPAVSYAELSKAPSEFSSPNIIGQGSVCFVYQGILGESGTTVAVKKSGDLKPSNVLLDHDMVAHVGDFGLARFLSDIPLCTVPEIQSSSIGTKGTVDYVVPVRIGVLCSMESPTERMEMRDVVDVVAQLLALSRGGHGSVRIEIK</sequence>
<dbReference type="EMBL" id="CM039176">
    <property type="protein sequence ID" value="KAH9718145.1"/>
    <property type="molecule type" value="Genomic_DNA"/>
</dbReference>
<gene>
    <name evidence="1" type="ORF">KPL71_022100</name>
</gene>
<keyword evidence="2" id="KW-1185">Reference proteome</keyword>
<name>A0ACB8JKN3_CITSI</name>
<proteinExistence type="predicted"/>
<comment type="caution">
    <text evidence="1">The sequence shown here is derived from an EMBL/GenBank/DDBJ whole genome shotgun (WGS) entry which is preliminary data.</text>
</comment>
<organism evidence="1 2">
    <name type="scientific">Citrus sinensis</name>
    <name type="common">Sweet orange</name>
    <name type="synonym">Citrus aurantium var. sinensis</name>
    <dbReference type="NCBI Taxonomy" id="2711"/>
    <lineage>
        <taxon>Eukaryota</taxon>
        <taxon>Viridiplantae</taxon>
        <taxon>Streptophyta</taxon>
        <taxon>Embryophyta</taxon>
        <taxon>Tracheophyta</taxon>
        <taxon>Spermatophyta</taxon>
        <taxon>Magnoliopsida</taxon>
        <taxon>eudicotyledons</taxon>
        <taxon>Gunneridae</taxon>
        <taxon>Pentapetalae</taxon>
        <taxon>rosids</taxon>
        <taxon>malvids</taxon>
        <taxon>Sapindales</taxon>
        <taxon>Rutaceae</taxon>
        <taxon>Aurantioideae</taxon>
        <taxon>Citrus</taxon>
    </lineage>
</organism>
<evidence type="ECO:0000313" key="1">
    <source>
        <dbReference type="EMBL" id="KAH9718145.1"/>
    </source>
</evidence>
<accession>A0ACB8JKN3</accession>